<keyword evidence="7 8" id="KW-0961">Cell wall biogenesis/degradation</keyword>
<keyword evidence="7 8" id="KW-0133">Cell shape</keyword>
<evidence type="ECO:0000256" key="8">
    <source>
        <dbReference type="RuleBase" id="RU003664"/>
    </source>
</evidence>
<feature type="domain" description="Mur ligase central" evidence="10">
    <location>
        <begin position="106"/>
        <end position="280"/>
    </location>
</feature>
<dbReference type="InterPro" id="IPR036565">
    <property type="entry name" value="Mur-like_cat_sf"/>
</dbReference>
<dbReference type="UniPathway" id="UPA00219"/>
<comment type="similarity">
    <text evidence="7">Belongs to the MurCDEF family.</text>
</comment>
<feature type="binding site" evidence="7">
    <location>
        <begin position="108"/>
        <end position="114"/>
    </location>
    <ligand>
        <name>ATP</name>
        <dbReference type="ChEBI" id="CHEBI:30616"/>
    </ligand>
</feature>
<comment type="catalytic activity">
    <reaction evidence="7 8">
        <text>UDP-N-acetyl-alpha-D-muramoyl-L-alanine + D-glutamate + ATP = UDP-N-acetyl-alpha-D-muramoyl-L-alanyl-D-glutamate + ADP + phosphate + H(+)</text>
        <dbReference type="Rhea" id="RHEA:16429"/>
        <dbReference type="ChEBI" id="CHEBI:15378"/>
        <dbReference type="ChEBI" id="CHEBI:29986"/>
        <dbReference type="ChEBI" id="CHEBI:30616"/>
        <dbReference type="ChEBI" id="CHEBI:43474"/>
        <dbReference type="ChEBI" id="CHEBI:83898"/>
        <dbReference type="ChEBI" id="CHEBI:83900"/>
        <dbReference type="ChEBI" id="CHEBI:456216"/>
        <dbReference type="EC" id="6.3.2.9"/>
    </reaction>
</comment>
<dbReference type="PANTHER" id="PTHR43692:SF1">
    <property type="entry name" value="UDP-N-ACETYLMURAMOYLALANINE--D-GLUTAMATE LIGASE"/>
    <property type="match status" value="1"/>
</dbReference>
<evidence type="ECO:0000313" key="11">
    <source>
        <dbReference type="EMBL" id="OGE11146.1"/>
    </source>
</evidence>
<dbReference type="EMBL" id="MFBS01000003">
    <property type="protein sequence ID" value="OGE11146.1"/>
    <property type="molecule type" value="Genomic_DNA"/>
</dbReference>
<protein>
    <recommendedName>
        <fullName evidence="7 8">UDP-N-acetylmuramoylalanine--D-glutamate ligase</fullName>
        <ecNumber evidence="7 8">6.3.2.9</ecNumber>
    </recommendedName>
    <alternativeName>
        <fullName evidence="7">D-glutamic acid-adding enzyme</fullName>
    </alternativeName>
    <alternativeName>
        <fullName evidence="7">UDP-N-acetylmuramoyl-L-alanyl-D-glutamate synthetase</fullName>
    </alternativeName>
</protein>
<evidence type="ECO:0000256" key="7">
    <source>
        <dbReference type="HAMAP-Rule" id="MF_00639"/>
    </source>
</evidence>
<dbReference type="InterPro" id="IPR004101">
    <property type="entry name" value="Mur_ligase_C"/>
</dbReference>
<dbReference type="GO" id="GO:0008360">
    <property type="term" value="P:regulation of cell shape"/>
    <property type="evidence" value="ECO:0007669"/>
    <property type="project" value="UniProtKB-KW"/>
</dbReference>
<keyword evidence="7 8" id="KW-0573">Peptidoglycan synthesis</keyword>
<evidence type="ECO:0000256" key="5">
    <source>
        <dbReference type="ARBA" id="ARBA00022741"/>
    </source>
</evidence>
<dbReference type="GO" id="GO:0005524">
    <property type="term" value="F:ATP binding"/>
    <property type="evidence" value="ECO:0007669"/>
    <property type="project" value="UniProtKB-UniRule"/>
</dbReference>
<dbReference type="Proteomes" id="UP000179227">
    <property type="component" value="Unassembled WGS sequence"/>
</dbReference>
<proteinExistence type="inferred from homology"/>
<dbReference type="SUPFAM" id="SSF53623">
    <property type="entry name" value="MurD-like peptide ligases, catalytic domain"/>
    <property type="match status" value="1"/>
</dbReference>
<evidence type="ECO:0000256" key="6">
    <source>
        <dbReference type="ARBA" id="ARBA00022840"/>
    </source>
</evidence>
<dbReference type="GO" id="GO:0005737">
    <property type="term" value="C:cytoplasm"/>
    <property type="evidence" value="ECO:0007669"/>
    <property type="project" value="UniProtKB-SubCell"/>
</dbReference>
<sequence>MKTETVAIIGFGQEGVCAANYFRGARILIYDDKPRQDIDPLLFKKLKTQVTFYFKKAIDTKVDLIIRSPGVKPDHPQIESLLHEGAKQTTPTKIFFQKCPAKIIGVTGTKGKGTTATLIYEMLKKQYKDIFLAGNIGIPMLQILPEITRESLVVLELSSFQLVDLKASPHVAVVLMITTEHLDWHTSTDEYRQAKLSIVKYQKAGDFAVINQDFAVSKNYATSTKAKVYYFSTKSDANGTFIKNSYLISRIGGEQEVCNVHDILLPGAHNLQNAIAAVSVVKILGVKNQNIVKVLRTFKGLKHRLQLVKVINGIKYYNDSFSTTPETTIAAIEAFKSPKILILGGSSKKSDFSIMGQKIKRDKSIKAVILIGDEAPRIRKAISGFSGSTIGGAENMTQIVKSAAQISQTGDVVILSPACASFGMFKNYEDRGEQFIQEVNKLYE</sequence>
<dbReference type="GO" id="GO:0008764">
    <property type="term" value="F:UDP-N-acetylmuramoylalanine-D-glutamate ligase activity"/>
    <property type="evidence" value="ECO:0007669"/>
    <property type="project" value="UniProtKB-UniRule"/>
</dbReference>
<dbReference type="SUPFAM" id="SSF53244">
    <property type="entry name" value="MurD-like peptide ligases, peptide-binding domain"/>
    <property type="match status" value="1"/>
</dbReference>
<dbReference type="Gene3D" id="3.40.1190.10">
    <property type="entry name" value="Mur-like, catalytic domain"/>
    <property type="match status" value="1"/>
</dbReference>
<dbReference type="AlphaFoldDB" id="A0A1F5I434"/>
<dbReference type="InterPro" id="IPR013221">
    <property type="entry name" value="Mur_ligase_cen"/>
</dbReference>
<comment type="caution">
    <text evidence="11">The sequence shown here is derived from an EMBL/GenBank/DDBJ whole genome shotgun (WGS) entry which is preliminary data.</text>
</comment>
<organism evidence="11 12">
    <name type="scientific">Candidatus Curtissbacteria bacterium RIFCSPLOWO2_01_FULL_42_26</name>
    <dbReference type="NCBI Taxonomy" id="1797729"/>
    <lineage>
        <taxon>Bacteria</taxon>
        <taxon>Candidatus Curtissiibacteriota</taxon>
    </lineage>
</organism>
<keyword evidence="4 7" id="KW-0436">Ligase</keyword>
<dbReference type="SUPFAM" id="SSF51984">
    <property type="entry name" value="MurCD N-terminal domain"/>
    <property type="match status" value="1"/>
</dbReference>
<dbReference type="HAMAP" id="MF_00639">
    <property type="entry name" value="MurD"/>
    <property type="match status" value="1"/>
</dbReference>
<dbReference type="Pfam" id="PF21799">
    <property type="entry name" value="MurD-like_N"/>
    <property type="match status" value="1"/>
</dbReference>
<dbReference type="GO" id="GO:0009252">
    <property type="term" value="P:peptidoglycan biosynthetic process"/>
    <property type="evidence" value="ECO:0007669"/>
    <property type="project" value="UniProtKB-UniRule"/>
</dbReference>
<gene>
    <name evidence="7" type="primary">murD</name>
    <name evidence="11" type="ORF">A3A60_03500</name>
</gene>
<reference evidence="11 12" key="1">
    <citation type="journal article" date="2016" name="Nat. Commun.">
        <title>Thousands of microbial genomes shed light on interconnected biogeochemical processes in an aquifer system.</title>
        <authorList>
            <person name="Anantharaman K."/>
            <person name="Brown C.T."/>
            <person name="Hug L.A."/>
            <person name="Sharon I."/>
            <person name="Castelle C.J."/>
            <person name="Probst A.J."/>
            <person name="Thomas B.C."/>
            <person name="Singh A."/>
            <person name="Wilkins M.J."/>
            <person name="Karaoz U."/>
            <person name="Brodie E.L."/>
            <person name="Williams K.H."/>
            <person name="Hubbard S.S."/>
            <person name="Banfield J.F."/>
        </authorList>
    </citation>
    <scope>NUCLEOTIDE SEQUENCE [LARGE SCALE GENOMIC DNA]</scope>
</reference>
<evidence type="ECO:0000259" key="10">
    <source>
        <dbReference type="Pfam" id="PF08245"/>
    </source>
</evidence>
<evidence type="ECO:0000256" key="2">
    <source>
        <dbReference type="ARBA" id="ARBA00004752"/>
    </source>
</evidence>
<dbReference type="STRING" id="1797729.A3A60_03500"/>
<dbReference type="GO" id="GO:0071555">
    <property type="term" value="P:cell wall organization"/>
    <property type="evidence" value="ECO:0007669"/>
    <property type="project" value="UniProtKB-KW"/>
</dbReference>
<name>A0A1F5I434_9BACT</name>
<evidence type="ECO:0000256" key="1">
    <source>
        <dbReference type="ARBA" id="ARBA00004496"/>
    </source>
</evidence>
<dbReference type="Gene3D" id="3.90.190.20">
    <property type="entry name" value="Mur ligase, C-terminal domain"/>
    <property type="match status" value="1"/>
</dbReference>
<keyword evidence="7 8" id="KW-0132">Cell division</keyword>
<dbReference type="Gene3D" id="3.40.50.720">
    <property type="entry name" value="NAD(P)-binding Rossmann-like Domain"/>
    <property type="match status" value="1"/>
</dbReference>
<dbReference type="NCBIfam" id="TIGR01087">
    <property type="entry name" value="murD"/>
    <property type="match status" value="1"/>
</dbReference>
<feature type="domain" description="Mur ligase C-terminal" evidence="9">
    <location>
        <begin position="303"/>
        <end position="419"/>
    </location>
</feature>
<dbReference type="InterPro" id="IPR036615">
    <property type="entry name" value="Mur_ligase_C_dom_sf"/>
</dbReference>
<evidence type="ECO:0000259" key="9">
    <source>
        <dbReference type="Pfam" id="PF02875"/>
    </source>
</evidence>
<dbReference type="InterPro" id="IPR005762">
    <property type="entry name" value="MurD"/>
</dbReference>
<dbReference type="Pfam" id="PF02875">
    <property type="entry name" value="Mur_ligase_C"/>
    <property type="match status" value="1"/>
</dbReference>
<comment type="pathway">
    <text evidence="2 7 8">Cell wall biogenesis; peptidoglycan biosynthesis.</text>
</comment>
<comment type="function">
    <text evidence="7 8">Cell wall formation. Catalyzes the addition of glutamate to the nucleotide precursor UDP-N-acetylmuramoyl-L-alanine (UMA).</text>
</comment>
<keyword evidence="7 8" id="KW-0131">Cell cycle</keyword>
<dbReference type="Pfam" id="PF08245">
    <property type="entry name" value="Mur_ligase_M"/>
    <property type="match status" value="1"/>
</dbReference>
<evidence type="ECO:0000256" key="4">
    <source>
        <dbReference type="ARBA" id="ARBA00022598"/>
    </source>
</evidence>
<dbReference type="GO" id="GO:0051301">
    <property type="term" value="P:cell division"/>
    <property type="evidence" value="ECO:0007669"/>
    <property type="project" value="UniProtKB-KW"/>
</dbReference>
<keyword evidence="5 7" id="KW-0547">Nucleotide-binding</keyword>
<evidence type="ECO:0000256" key="3">
    <source>
        <dbReference type="ARBA" id="ARBA00022490"/>
    </source>
</evidence>
<comment type="subcellular location">
    <subcellularLocation>
        <location evidence="1 7 8">Cytoplasm</location>
    </subcellularLocation>
</comment>
<keyword evidence="3 7" id="KW-0963">Cytoplasm</keyword>
<dbReference type="PANTHER" id="PTHR43692">
    <property type="entry name" value="UDP-N-ACETYLMURAMOYLALANINE--D-GLUTAMATE LIGASE"/>
    <property type="match status" value="1"/>
</dbReference>
<dbReference type="EC" id="6.3.2.9" evidence="7 8"/>
<accession>A0A1F5I434</accession>
<evidence type="ECO:0000313" key="12">
    <source>
        <dbReference type="Proteomes" id="UP000179227"/>
    </source>
</evidence>
<keyword evidence="6 7" id="KW-0067">ATP-binding</keyword>